<dbReference type="RefSeq" id="WP_344220784.1">
    <property type="nucleotide sequence ID" value="NZ_BAAAOS010000053.1"/>
</dbReference>
<reference evidence="2" key="1">
    <citation type="journal article" date="2019" name="Int. J. Syst. Evol. Microbiol.">
        <title>The Global Catalogue of Microorganisms (GCM) 10K type strain sequencing project: providing services to taxonomists for standard genome sequencing and annotation.</title>
        <authorList>
            <consortium name="The Broad Institute Genomics Platform"/>
            <consortium name="The Broad Institute Genome Sequencing Center for Infectious Disease"/>
            <person name="Wu L."/>
            <person name="Ma J."/>
        </authorList>
    </citation>
    <scope>NUCLEOTIDE SEQUENCE [LARGE SCALE GENOMIC DNA]</scope>
    <source>
        <strain evidence="2">JCM 14969</strain>
    </source>
</reference>
<proteinExistence type="predicted"/>
<gene>
    <name evidence="1" type="ORF">GCM10009789_67280</name>
</gene>
<evidence type="ECO:0000313" key="1">
    <source>
        <dbReference type="EMBL" id="GAA1603809.1"/>
    </source>
</evidence>
<organism evidence="1 2">
    <name type="scientific">Kribbella sancticallisti</name>
    <dbReference type="NCBI Taxonomy" id="460087"/>
    <lineage>
        <taxon>Bacteria</taxon>
        <taxon>Bacillati</taxon>
        <taxon>Actinomycetota</taxon>
        <taxon>Actinomycetes</taxon>
        <taxon>Propionibacteriales</taxon>
        <taxon>Kribbellaceae</taxon>
        <taxon>Kribbella</taxon>
    </lineage>
</organism>
<keyword evidence="2" id="KW-1185">Reference proteome</keyword>
<evidence type="ECO:0008006" key="3">
    <source>
        <dbReference type="Google" id="ProtNLM"/>
    </source>
</evidence>
<evidence type="ECO:0000313" key="2">
    <source>
        <dbReference type="Proteomes" id="UP001500393"/>
    </source>
</evidence>
<comment type="caution">
    <text evidence="1">The sequence shown here is derived from an EMBL/GenBank/DDBJ whole genome shotgun (WGS) entry which is preliminary data.</text>
</comment>
<accession>A0ABP4QA77</accession>
<dbReference type="Proteomes" id="UP001500393">
    <property type="component" value="Unassembled WGS sequence"/>
</dbReference>
<name>A0ABP4QA77_9ACTN</name>
<dbReference type="EMBL" id="BAAAOS010000053">
    <property type="protein sequence ID" value="GAA1603809.1"/>
    <property type="molecule type" value="Genomic_DNA"/>
</dbReference>
<sequence>MSMPKRIPVDFGETFPYGLFAVSEVVMARDFEKSTKTNAVQTMDDAHGLPVWTVDVMDGDPEARKADRTFTIKILSEKQPVLPPALPGLPFTPVELDGLTAAPWVDTRTCSAPDEGRSHRCRARQGWSFRCIGVRAPKNMPGAGSATTQKAA</sequence>
<protein>
    <recommendedName>
        <fullName evidence="3">Plasmid replication, integration and excision activator</fullName>
    </recommendedName>
</protein>